<keyword evidence="1" id="KW-0560">Oxidoreductase</keyword>
<gene>
    <name evidence="2" type="ORF">EV652_11620</name>
</gene>
<sequence>MRSTDTVIIGAGQAGVAASRCLSDRGRDHVVLERGRIGHRWRSGTWDSLHLLTPNWMNTLPGEVYHGADPDGFSSVTVLIDHLTSYAVSFGAPVEENTVVLSVRKRDKHFEVVADRTAWRARNVVIATGWSDRPAVPPVARALATDIHQVVPADYRNPGSLQDGGVLVVGASATGVQLADELRASGREVTLAVGSHTRIPRRYRGHDIYWWLHRIGMLDKTIDEMPDPVQARNEPSAQLVGGPEPRPLDLAALHADGVRLTGRLIAADGHRVRLAPDLPATAATADQRMRRLLGTIDRHIDATELHHRVLEPEPTTGFVAADGVPVLDLRAAGIRTVVWATGHRRLYPWLRLPVLDRHGEIRQRRGRTPVPGLYVLGQRFQHRRNSNFIGGVGRDAEYVADHIAGRH</sequence>
<evidence type="ECO:0000313" key="3">
    <source>
        <dbReference type="Proteomes" id="UP000294508"/>
    </source>
</evidence>
<dbReference type="Proteomes" id="UP000294508">
    <property type="component" value="Unassembled WGS sequence"/>
</dbReference>
<dbReference type="SUPFAM" id="SSF51905">
    <property type="entry name" value="FAD/NAD(P)-binding domain"/>
    <property type="match status" value="2"/>
</dbReference>
<accession>A0A4V2RY64</accession>
<evidence type="ECO:0000313" key="2">
    <source>
        <dbReference type="EMBL" id="TCO17999.1"/>
    </source>
</evidence>
<dbReference type="OrthoDB" id="9808049at2"/>
<proteinExistence type="predicted"/>
<dbReference type="GO" id="GO:0050660">
    <property type="term" value="F:flavin adenine dinucleotide binding"/>
    <property type="evidence" value="ECO:0007669"/>
    <property type="project" value="TreeGrafter"/>
</dbReference>
<keyword evidence="3" id="KW-1185">Reference proteome</keyword>
<dbReference type="EMBL" id="SLWN01000016">
    <property type="protein sequence ID" value="TCO17999.1"/>
    <property type="molecule type" value="Genomic_DNA"/>
</dbReference>
<dbReference type="GO" id="GO:0004497">
    <property type="term" value="F:monooxygenase activity"/>
    <property type="evidence" value="ECO:0007669"/>
    <property type="project" value="TreeGrafter"/>
</dbReference>
<dbReference type="PANTHER" id="PTHR43539:SF78">
    <property type="entry name" value="FLAVIN-CONTAINING MONOOXYGENASE"/>
    <property type="match status" value="1"/>
</dbReference>
<evidence type="ECO:0000256" key="1">
    <source>
        <dbReference type="ARBA" id="ARBA00023002"/>
    </source>
</evidence>
<protein>
    <submittedName>
        <fullName evidence="2">Putative flavoprotein involved in K+ transport</fullName>
    </submittedName>
</protein>
<dbReference type="AlphaFoldDB" id="A0A4V2RY64"/>
<comment type="caution">
    <text evidence="2">The sequence shown here is derived from an EMBL/GenBank/DDBJ whole genome shotgun (WGS) entry which is preliminary data.</text>
</comment>
<dbReference type="PANTHER" id="PTHR43539">
    <property type="entry name" value="FLAVIN-BINDING MONOOXYGENASE-LIKE PROTEIN (AFU_ORTHOLOGUE AFUA_4G09220)"/>
    <property type="match status" value="1"/>
</dbReference>
<dbReference type="RefSeq" id="WP_132213892.1">
    <property type="nucleotide sequence ID" value="NZ_SLWN01000016.1"/>
</dbReference>
<dbReference type="InterPro" id="IPR050982">
    <property type="entry name" value="Auxin_biosynth/cation_transpt"/>
</dbReference>
<dbReference type="Gene3D" id="3.50.50.60">
    <property type="entry name" value="FAD/NAD(P)-binding domain"/>
    <property type="match status" value="1"/>
</dbReference>
<reference evidence="2 3" key="1">
    <citation type="journal article" date="2015" name="Stand. Genomic Sci.">
        <title>Genomic Encyclopedia of Bacterial and Archaeal Type Strains, Phase III: the genomes of soil and plant-associated and newly described type strains.</title>
        <authorList>
            <person name="Whitman W.B."/>
            <person name="Woyke T."/>
            <person name="Klenk H.P."/>
            <person name="Zhou Y."/>
            <person name="Lilburn T.G."/>
            <person name="Beck B.J."/>
            <person name="De Vos P."/>
            <person name="Vandamme P."/>
            <person name="Eisen J.A."/>
            <person name="Garrity G."/>
            <person name="Hugenholtz P."/>
            <person name="Kyrpides N.C."/>
        </authorList>
    </citation>
    <scope>NUCLEOTIDE SEQUENCE [LARGE SCALE GENOMIC DNA]</scope>
    <source>
        <strain evidence="2 3">VKM Ac-2572</strain>
    </source>
</reference>
<dbReference type="Pfam" id="PF13738">
    <property type="entry name" value="Pyr_redox_3"/>
    <property type="match status" value="1"/>
</dbReference>
<dbReference type="InterPro" id="IPR036188">
    <property type="entry name" value="FAD/NAD-bd_sf"/>
</dbReference>
<dbReference type="PRINTS" id="PR00368">
    <property type="entry name" value="FADPNR"/>
</dbReference>
<name>A0A4V2RY64_9ACTN</name>
<dbReference type="PRINTS" id="PR00411">
    <property type="entry name" value="PNDRDTASEI"/>
</dbReference>
<organism evidence="2 3">
    <name type="scientific">Kribbella steppae</name>
    <dbReference type="NCBI Taxonomy" id="2512223"/>
    <lineage>
        <taxon>Bacteria</taxon>
        <taxon>Bacillati</taxon>
        <taxon>Actinomycetota</taxon>
        <taxon>Actinomycetes</taxon>
        <taxon>Propionibacteriales</taxon>
        <taxon>Kribbellaceae</taxon>
        <taxon>Kribbella</taxon>
    </lineage>
</organism>